<reference evidence="2 3" key="1">
    <citation type="submission" date="2016-11" db="EMBL/GenBank/DDBJ databases">
        <authorList>
            <person name="Jaros S."/>
            <person name="Januszkiewicz K."/>
            <person name="Wedrychowicz H."/>
        </authorList>
    </citation>
    <scope>NUCLEOTIDE SEQUENCE [LARGE SCALE GENOMIC DNA]</scope>
    <source>
        <strain evidence="2 3">DSM 14214</strain>
    </source>
</reference>
<evidence type="ECO:0000313" key="2">
    <source>
        <dbReference type="EMBL" id="SHL37378.1"/>
    </source>
</evidence>
<feature type="transmembrane region" description="Helical" evidence="1">
    <location>
        <begin position="64"/>
        <end position="84"/>
    </location>
</feature>
<keyword evidence="1" id="KW-0812">Transmembrane</keyword>
<evidence type="ECO:0000313" key="3">
    <source>
        <dbReference type="Proteomes" id="UP000183975"/>
    </source>
</evidence>
<organism evidence="2 3">
    <name type="scientific">Anaerotignum lactatifermentans DSM 14214</name>
    <dbReference type="NCBI Taxonomy" id="1121323"/>
    <lineage>
        <taxon>Bacteria</taxon>
        <taxon>Bacillati</taxon>
        <taxon>Bacillota</taxon>
        <taxon>Clostridia</taxon>
        <taxon>Lachnospirales</taxon>
        <taxon>Anaerotignaceae</taxon>
        <taxon>Anaerotignum</taxon>
    </lineage>
</organism>
<proteinExistence type="predicted"/>
<gene>
    <name evidence="2" type="ORF">SAMN02745138_03325</name>
</gene>
<keyword evidence="3" id="KW-1185">Reference proteome</keyword>
<keyword evidence="1" id="KW-1133">Transmembrane helix</keyword>
<evidence type="ECO:0000256" key="1">
    <source>
        <dbReference type="SAM" id="Phobius"/>
    </source>
</evidence>
<protein>
    <submittedName>
        <fullName evidence="2">Uncharacterized protein</fullName>
    </submittedName>
</protein>
<name>A0A1M7A3P3_9FIRM</name>
<keyword evidence="1" id="KW-0472">Membrane</keyword>
<dbReference type="Proteomes" id="UP000183975">
    <property type="component" value="Unassembled WGS sequence"/>
</dbReference>
<accession>A0A1M7A3P3</accession>
<dbReference type="AlphaFoldDB" id="A0A1M7A3P3"/>
<dbReference type="EMBL" id="FRAH01000100">
    <property type="protein sequence ID" value="SHL37378.1"/>
    <property type="molecule type" value="Genomic_DNA"/>
</dbReference>
<sequence length="114" mass="13511">MLFLYCGDMLKLEKYQKGVDFFEKTALSVEQECSFVEFSDIDDATVRQERGDAMEDTKQSNKKFHMNILYVVWLLGLFLFLLVMGNWYCVKVYGGNLFYIALAKMKFPRKKKRF</sequence>